<name>A0A5C6A0S1_9BACT</name>
<protein>
    <recommendedName>
        <fullName evidence="4">PEP-CTERM sorting domain-containing protein</fullName>
    </recommendedName>
</protein>
<proteinExistence type="predicted"/>
<dbReference type="AlphaFoldDB" id="A0A5C6A0S1"/>
<keyword evidence="3" id="KW-1185">Reference proteome</keyword>
<organism evidence="2 3">
    <name type="scientific">Botrimarina colliarenosi</name>
    <dbReference type="NCBI Taxonomy" id="2528001"/>
    <lineage>
        <taxon>Bacteria</taxon>
        <taxon>Pseudomonadati</taxon>
        <taxon>Planctomycetota</taxon>
        <taxon>Planctomycetia</taxon>
        <taxon>Pirellulales</taxon>
        <taxon>Lacipirellulaceae</taxon>
        <taxon>Botrimarina</taxon>
    </lineage>
</organism>
<dbReference type="RefSeq" id="WP_146446729.1">
    <property type="nucleotide sequence ID" value="NZ_SJPR01000009.1"/>
</dbReference>
<evidence type="ECO:0008006" key="4">
    <source>
        <dbReference type="Google" id="ProtNLM"/>
    </source>
</evidence>
<dbReference type="Proteomes" id="UP000317421">
    <property type="component" value="Unassembled WGS sequence"/>
</dbReference>
<evidence type="ECO:0000313" key="2">
    <source>
        <dbReference type="EMBL" id="TWT92917.1"/>
    </source>
</evidence>
<accession>A0A5C6A0S1</accession>
<sequence length="321" mass="32808" precursor="true">MNRSIRSNLAHASAIFASAIFALVTGASTAPAVVLFSDTFNRADSRNIDADLTGITNNTGTALPADGVYTHPFLDPANDPGPQDGMATNGGGARILSNQLLLAVGAGTSNAFVNHNFTNASILSDGAFTVSLDVLGYGGNGNGQGGGFAIGMSQADALLAGDAFGADPNNAKFTNAFLGDYLDVISDFWVGVRGDGVLTWGNGAVQPGDPGFNAVAVGSKTGTISANFGVSSFNAGSTVNYEVFFDGVSRGVGSFAWSESNQNYIGIDGRDGAAVSFDNFNVMTSAPPATPAITIDRETGNITLLNETNQPLSMTIYSLTS</sequence>
<evidence type="ECO:0000313" key="3">
    <source>
        <dbReference type="Proteomes" id="UP000317421"/>
    </source>
</evidence>
<feature type="chain" id="PRO_5022755411" description="PEP-CTERM sorting domain-containing protein" evidence="1">
    <location>
        <begin position="33"/>
        <end position="321"/>
    </location>
</feature>
<evidence type="ECO:0000256" key="1">
    <source>
        <dbReference type="SAM" id="SignalP"/>
    </source>
</evidence>
<feature type="signal peptide" evidence="1">
    <location>
        <begin position="1"/>
        <end position="32"/>
    </location>
</feature>
<reference evidence="2 3" key="1">
    <citation type="submission" date="2019-02" db="EMBL/GenBank/DDBJ databases">
        <title>Deep-cultivation of Planctomycetes and their phenomic and genomic characterization uncovers novel biology.</title>
        <authorList>
            <person name="Wiegand S."/>
            <person name="Jogler M."/>
            <person name="Boedeker C."/>
            <person name="Pinto D."/>
            <person name="Vollmers J."/>
            <person name="Rivas-Marin E."/>
            <person name="Kohn T."/>
            <person name="Peeters S.H."/>
            <person name="Heuer A."/>
            <person name="Rast P."/>
            <person name="Oberbeckmann S."/>
            <person name="Bunk B."/>
            <person name="Jeske O."/>
            <person name="Meyerdierks A."/>
            <person name="Storesund J.E."/>
            <person name="Kallscheuer N."/>
            <person name="Luecker S."/>
            <person name="Lage O.M."/>
            <person name="Pohl T."/>
            <person name="Merkel B.J."/>
            <person name="Hornburger P."/>
            <person name="Mueller R.-W."/>
            <person name="Bruemmer F."/>
            <person name="Labrenz M."/>
            <person name="Spormann A.M."/>
            <person name="Op Den Camp H."/>
            <person name="Overmann J."/>
            <person name="Amann R."/>
            <person name="Jetten M.S.M."/>
            <person name="Mascher T."/>
            <person name="Medema M.H."/>
            <person name="Devos D.P."/>
            <person name="Kaster A.-K."/>
            <person name="Ovreas L."/>
            <person name="Rohde M."/>
            <person name="Galperin M.Y."/>
            <person name="Jogler C."/>
        </authorList>
    </citation>
    <scope>NUCLEOTIDE SEQUENCE [LARGE SCALE GENOMIC DNA]</scope>
    <source>
        <strain evidence="2 3">Pla108</strain>
    </source>
</reference>
<comment type="caution">
    <text evidence="2">The sequence shown here is derived from an EMBL/GenBank/DDBJ whole genome shotgun (WGS) entry which is preliminary data.</text>
</comment>
<gene>
    <name evidence="2" type="ORF">Pla108_40570</name>
</gene>
<keyword evidence="1" id="KW-0732">Signal</keyword>
<dbReference type="OrthoDB" id="240695at2"/>
<dbReference type="EMBL" id="SJPR01000009">
    <property type="protein sequence ID" value="TWT92917.1"/>
    <property type="molecule type" value="Genomic_DNA"/>
</dbReference>